<proteinExistence type="predicted"/>
<evidence type="ECO:0000313" key="2">
    <source>
        <dbReference type="Proteomes" id="UP000713964"/>
    </source>
</evidence>
<dbReference type="AlphaFoldDB" id="A0A930L562"/>
<protein>
    <submittedName>
        <fullName evidence="1">Uncharacterized protein</fullName>
    </submittedName>
</protein>
<reference evidence="1" key="1">
    <citation type="submission" date="2020-04" db="EMBL/GenBank/DDBJ databases">
        <title>Deep metagenomics examines the oral microbiome during advanced dental caries in children, revealing novel taxa and co-occurrences with host molecules.</title>
        <authorList>
            <person name="Baker J.L."/>
            <person name="Morton J.T."/>
            <person name="Dinis M."/>
            <person name="Alvarez R."/>
            <person name="Tran N.C."/>
            <person name="Knight R."/>
            <person name="Edlund A."/>
        </authorList>
    </citation>
    <scope>NUCLEOTIDE SEQUENCE</scope>
    <source>
        <strain evidence="1">JCVI_29_bin.11</strain>
    </source>
</reference>
<accession>A0A930L562</accession>
<gene>
    <name evidence="1" type="ORF">HXO58_09520</name>
</gene>
<dbReference type="EMBL" id="JABZXL010000040">
    <property type="protein sequence ID" value="MBF1660051.1"/>
    <property type="molecule type" value="Genomic_DNA"/>
</dbReference>
<name>A0A930L562_9MICC</name>
<sequence>MTFGIDCFLGIDDHWKNPCVQLWHPTAGTLAHVPVPQFSLEAMSAADEEAQEYRRRFGFEYGNYDIERLCRPFESADSRAHDAYIELVDARYELMRSWACMYEPLPAGEYGTSALEDGLEEQLTEEANRHIAGNSELQGALSEHQFKRVLWVDGVDLSGEPEYSPDGVFSHPARIQVTNTVYGSR</sequence>
<organism evidence="1 2">
    <name type="scientific">Rothia mucilaginosa</name>
    <dbReference type="NCBI Taxonomy" id="43675"/>
    <lineage>
        <taxon>Bacteria</taxon>
        <taxon>Bacillati</taxon>
        <taxon>Actinomycetota</taxon>
        <taxon>Actinomycetes</taxon>
        <taxon>Micrococcales</taxon>
        <taxon>Micrococcaceae</taxon>
        <taxon>Rothia</taxon>
    </lineage>
</organism>
<comment type="caution">
    <text evidence="1">The sequence shown here is derived from an EMBL/GenBank/DDBJ whole genome shotgun (WGS) entry which is preliminary data.</text>
</comment>
<evidence type="ECO:0000313" key="1">
    <source>
        <dbReference type="EMBL" id="MBF1660051.1"/>
    </source>
</evidence>
<dbReference type="Proteomes" id="UP000713964">
    <property type="component" value="Unassembled WGS sequence"/>
</dbReference>